<dbReference type="InterPro" id="IPR000719">
    <property type="entry name" value="Prot_kinase_dom"/>
</dbReference>
<reference evidence="8" key="1">
    <citation type="submission" date="2023-03" db="EMBL/GenBank/DDBJ databases">
        <title>MT1 and MT2 Draft Genomes of Novel Species.</title>
        <authorList>
            <person name="Venkateswaran K."/>
        </authorList>
    </citation>
    <scope>NUCLEOTIDE SEQUENCE</scope>
    <source>
        <strain evidence="8">F6_8S_P_1A</strain>
    </source>
</reference>
<evidence type="ECO:0000256" key="4">
    <source>
        <dbReference type="ARBA" id="ARBA00022741"/>
    </source>
</evidence>
<gene>
    <name evidence="8" type="ORF">P5G59_12900</name>
</gene>
<dbReference type="PANTHER" id="PTHR43289">
    <property type="entry name" value="MITOGEN-ACTIVATED PROTEIN KINASE KINASE KINASE 20-RELATED"/>
    <property type="match status" value="1"/>
</dbReference>
<proteinExistence type="predicted"/>
<dbReference type="EC" id="2.7.11.1" evidence="1"/>
<evidence type="ECO:0000313" key="9">
    <source>
        <dbReference type="Proteomes" id="UP001174210"/>
    </source>
</evidence>
<evidence type="ECO:0000256" key="2">
    <source>
        <dbReference type="ARBA" id="ARBA00022527"/>
    </source>
</evidence>
<keyword evidence="3" id="KW-0808">Transferase</keyword>
<sequence length="282" mass="30293">MSAEEIVVAATAAAGVTDVQPLTQGGQKLVFSARLAGNPVVLKVVMIQAGPTAEVAVERAHREVELLAAVDSPHVVSVLSDAIEIGDSPDAVVWIEERLDGHDLPQLVPPLLDDVQIVDFLVQTARGLKACHDLAVVHRDLSPANVRRKANGTYVLMDPGLARHIERTAITGDFQPGTNGFRSPEHVWGGEPTPASDIFCLGILAFFLRTGHLPVDPRGTQGEYDRRLRIEQAPSILSVDSSIDPGVAHVIDTCLLRQAARRYLDGSELLVALEELTKGHTS</sequence>
<dbReference type="Proteomes" id="UP001174210">
    <property type="component" value="Unassembled WGS sequence"/>
</dbReference>
<comment type="caution">
    <text evidence="8">The sequence shown here is derived from an EMBL/GenBank/DDBJ whole genome shotgun (WGS) entry which is preliminary data.</text>
</comment>
<evidence type="ECO:0000259" key="7">
    <source>
        <dbReference type="PROSITE" id="PS50011"/>
    </source>
</evidence>
<dbReference type="InterPro" id="IPR011009">
    <property type="entry name" value="Kinase-like_dom_sf"/>
</dbReference>
<dbReference type="EMBL" id="JAROCB010000003">
    <property type="protein sequence ID" value="MDN4598044.1"/>
    <property type="molecule type" value="Genomic_DNA"/>
</dbReference>
<name>A0ABT8IZ13_9MICO</name>
<dbReference type="Gene3D" id="1.10.510.10">
    <property type="entry name" value="Transferase(Phosphotransferase) domain 1"/>
    <property type="match status" value="1"/>
</dbReference>
<organism evidence="8 9">
    <name type="scientific">Leifsonia virtsii</name>
    <dbReference type="NCBI Taxonomy" id="3035915"/>
    <lineage>
        <taxon>Bacteria</taxon>
        <taxon>Bacillati</taxon>
        <taxon>Actinomycetota</taxon>
        <taxon>Actinomycetes</taxon>
        <taxon>Micrococcales</taxon>
        <taxon>Microbacteriaceae</taxon>
        <taxon>Leifsonia</taxon>
    </lineage>
</organism>
<evidence type="ECO:0000256" key="5">
    <source>
        <dbReference type="ARBA" id="ARBA00022777"/>
    </source>
</evidence>
<keyword evidence="9" id="KW-1185">Reference proteome</keyword>
<keyword evidence="5 8" id="KW-0418">Kinase</keyword>
<dbReference type="CDD" id="cd14014">
    <property type="entry name" value="STKc_PknB_like"/>
    <property type="match status" value="1"/>
</dbReference>
<feature type="domain" description="Protein kinase" evidence="7">
    <location>
        <begin position="16"/>
        <end position="282"/>
    </location>
</feature>
<accession>A0ABT8IZ13</accession>
<dbReference type="PANTHER" id="PTHR43289:SF6">
    <property type="entry name" value="SERINE_THREONINE-PROTEIN KINASE NEKL-3"/>
    <property type="match status" value="1"/>
</dbReference>
<evidence type="ECO:0000313" key="8">
    <source>
        <dbReference type="EMBL" id="MDN4598044.1"/>
    </source>
</evidence>
<evidence type="ECO:0000256" key="1">
    <source>
        <dbReference type="ARBA" id="ARBA00012513"/>
    </source>
</evidence>
<evidence type="ECO:0000256" key="3">
    <source>
        <dbReference type="ARBA" id="ARBA00022679"/>
    </source>
</evidence>
<protein>
    <recommendedName>
        <fullName evidence="1">non-specific serine/threonine protein kinase</fullName>
        <ecNumber evidence="1">2.7.11.1</ecNumber>
    </recommendedName>
</protein>
<keyword evidence="4" id="KW-0547">Nucleotide-binding</keyword>
<evidence type="ECO:0000256" key="6">
    <source>
        <dbReference type="ARBA" id="ARBA00022840"/>
    </source>
</evidence>
<dbReference type="PROSITE" id="PS50011">
    <property type="entry name" value="PROTEIN_KINASE_DOM"/>
    <property type="match status" value="1"/>
</dbReference>
<dbReference type="GO" id="GO:0016301">
    <property type="term" value="F:kinase activity"/>
    <property type="evidence" value="ECO:0007669"/>
    <property type="project" value="UniProtKB-KW"/>
</dbReference>
<dbReference type="RefSeq" id="WP_301219394.1">
    <property type="nucleotide sequence ID" value="NZ_JAROCB010000003.1"/>
</dbReference>
<dbReference type="SUPFAM" id="SSF56112">
    <property type="entry name" value="Protein kinase-like (PK-like)"/>
    <property type="match status" value="1"/>
</dbReference>
<keyword evidence="6" id="KW-0067">ATP-binding</keyword>
<dbReference type="SMART" id="SM00220">
    <property type="entry name" value="S_TKc"/>
    <property type="match status" value="1"/>
</dbReference>
<keyword evidence="2" id="KW-0723">Serine/threonine-protein kinase</keyword>
<dbReference type="Pfam" id="PF00069">
    <property type="entry name" value="Pkinase"/>
    <property type="match status" value="1"/>
</dbReference>